<keyword evidence="5" id="KW-0418">Kinase</keyword>
<dbReference type="InterPro" id="IPR001206">
    <property type="entry name" value="Diacylglycerol_kinase_cat_dom"/>
</dbReference>
<accession>A0A8H9GLT6</accession>
<dbReference type="GO" id="GO:0016301">
    <property type="term" value="F:kinase activity"/>
    <property type="evidence" value="ECO:0007669"/>
    <property type="project" value="UniProtKB-KW"/>
</dbReference>
<evidence type="ECO:0000313" key="10">
    <source>
        <dbReference type="EMBL" id="GGM38575.1"/>
    </source>
</evidence>
<dbReference type="InterPro" id="IPR017438">
    <property type="entry name" value="ATP-NAD_kinase_N"/>
</dbReference>
<feature type="domain" description="DAGKc" evidence="9">
    <location>
        <begin position="6"/>
        <end position="143"/>
    </location>
</feature>
<keyword evidence="4" id="KW-0547">Nucleotide-binding</keyword>
<dbReference type="Pfam" id="PF00781">
    <property type="entry name" value="DAGK_cat"/>
    <property type="match status" value="1"/>
</dbReference>
<dbReference type="PANTHER" id="PTHR12358:SF106">
    <property type="entry name" value="LIPID KINASE YEGS"/>
    <property type="match status" value="1"/>
</dbReference>
<dbReference type="PROSITE" id="PS50146">
    <property type="entry name" value="DAGK"/>
    <property type="match status" value="1"/>
</dbReference>
<keyword evidence="3" id="KW-0808">Transferase</keyword>
<name>A0A8H9GLT6_9MICO</name>
<dbReference type="EMBL" id="BMPT01000018">
    <property type="protein sequence ID" value="GGM38575.1"/>
    <property type="molecule type" value="Genomic_DNA"/>
</dbReference>
<keyword evidence="11" id="KW-1185">Reference proteome</keyword>
<comment type="caution">
    <text evidence="10">The sequence shown here is derived from an EMBL/GenBank/DDBJ whole genome shotgun (WGS) entry which is preliminary data.</text>
</comment>
<comment type="cofactor">
    <cofactor evidence="1">
        <name>Mg(2+)</name>
        <dbReference type="ChEBI" id="CHEBI:18420"/>
    </cofactor>
</comment>
<evidence type="ECO:0000256" key="7">
    <source>
        <dbReference type="ARBA" id="ARBA00023209"/>
    </source>
</evidence>
<dbReference type="GO" id="GO:0005524">
    <property type="term" value="F:ATP binding"/>
    <property type="evidence" value="ECO:0007669"/>
    <property type="project" value="UniProtKB-KW"/>
</dbReference>
<evidence type="ECO:0000256" key="3">
    <source>
        <dbReference type="ARBA" id="ARBA00022679"/>
    </source>
</evidence>
<comment type="similarity">
    <text evidence="2">Belongs to the diacylglycerol/lipid kinase family.</text>
</comment>
<evidence type="ECO:0000256" key="5">
    <source>
        <dbReference type="ARBA" id="ARBA00022777"/>
    </source>
</evidence>
<keyword evidence="7" id="KW-0594">Phospholipid biosynthesis</keyword>
<proteinExistence type="inferred from homology"/>
<keyword evidence="6" id="KW-0067">ATP-binding</keyword>
<evidence type="ECO:0000313" key="11">
    <source>
        <dbReference type="Proteomes" id="UP000655589"/>
    </source>
</evidence>
<dbReference type="PANTHER" id="PTHR12358">
    <property type="entry name" value="SPHINGOSINE KINASE"/>
    <property type="match status" value="1"/>
</dbReference>
<reference evidence="10" key="2">
    <citation type="submission" date="2020-09" db="EMBL/GenBank/DDBJ databases">
        <authorList>
            <person name="Sun Q."/>
            <person name="Ohkuma M."/>
        </authorList>
    </citation>
    <scope>NUCLEOTIDE SEQUENCE</scope>
    <source>
        <strain evidence="10">JCM 3051</strain>
    </source>
</reference>
<dbReference type="SUPFAM" id="SSF111331">
    <property type="entry name" value="NAD kinase/diacylglycerol kinase-like"/>
    <property type="match status" value="1"/>
</dbReference>
<evidence type="ECO:0000256" key="2">
    <source>
        <dbReference type="ARBA" id="ARBA00005983"/>
    </source>
</evidence>
<sequence length="330" mass="34138">MLCEHADMTRLAIIWNPSKTSRQDLETALDAVLEAAPGDTAADARVRWYETSVEDAGQGVAARAVEDGAEVLVAAGGDGTVRAVAEYLGESGADADLAIVPLGTGNLLARNLGVPVGDVPAAFARALAPEARPVDLGWFEADLGEGPRRLAFAVMAGFGLDAHMITETDDDLKDRVGWLAYVESLGRALTASETLDVTVTPDGGADEHATVHTLLVGNCGMLQGGITLLPDADPRDGELDVLLLSAKGAAGWADTVRNMVWDNGLKRLAAGAGGGDSVVEAVSSDSAAHGRVRALRVELAEPRVVEVDGEDLGTATAFAVEVQAAAVRVR</sequence>
<evidence type="ECO:0000256" key="8">
    <source>
        <dbReference type="ARBA" id="ARBA00023264"/>
    </source>
</evidence>
<dbReference type="Gene3D" id="3.40.50.10330">
    <property type="entry name" value="Probable inorganic polyphosphate/atp-NAD kinase, domain 1"/>
    <property type="match status" value="1"/>
</dbReference>
<keyword evidence="8" id="KW-1208">Phospholipid metabolism</keyword>
<organism evidence="10 11">
    <name type="scientific">Promicromonospora citrea</name>
    <dbReference type="NCBI Taxonomy" id="43677"/>
    <lineage>
        <taxon>Bacteria</taxon>
        <taxon>Bacillati</taxon>
        <taxon>Actinomycetota</taxon>
        <taxon>Actinomycetes</taxon>
        <taxon>Micrococcales</taxon>
        <taxon>Promicromonosporaceae</taxon>
        <taxon>Promicromonospora</taxon>
    </lineage>
</organism>
<evidence type="ECO:0000256" key="4">
    <source>
        <dbReference type="ARBA" id="ARBA00022741"/>
    </source>
</evidence>
<dbReference type="Pfam" id="PF19279">
    <property type="entry name" value="YegS_C"/>
    <property type="match status" value="1"/>
</dbReference>
<evidence type="ECO:0000256" key="1">
    <source>
        <dbReference type="ARBA" id="ARBA00001946"/>
    </source>
</evidence>
<keyword evidence="7" id="KW-0443">Lipid metabolism</keyword>
<dbReference type="InterPro" id="IPR045540">
    <property type="entry name" value="YegS/DAGK_C"/>
</dbReference>
<dbReference type="GO" id="GO:0005886">
    <property type="term" value="C:plasma membrane"/>
    <property type="evidence" value="ECO:0007669"/>
    <property type="project" value="TreeGrafter"/>
</dbReference>
<dbReference type="SMART" id="SM00046">
    <property type="entry name" value="DAGKc"/>
    <property type="match status" value="1"/>
</dbReference>
<evidence type="ECO:0000259" key="9">
    <source>
        <dbReference type="PROSITE" id="PS50146"/>
    </source>
</evidence>
<dbReference type="InterPro" id="IPR016064">
    <property type="entry name" value="NAD/diacylglycerol_kinase_sf"/>
</dbReference>
<dbReference type="Proteomes" id="UP000655589">
    <property type="component" value="Unassembled WGS sequence"/>
</dbReference>
<protein>
    <recommendedName>
        <fullName evidence="9">DAGKc domain-containing protein</fullName>
    </recommendedName>
</protein>
<reference evidence="10" key="1">
    <citation type="journal article" date="2014" name="Int. J. Syst. Evol. Microbiol.">
        <title>Complete genome sequence of Corynebacterium casei LMG S-19264T (=DSM 44701T), isolated from a smear-ripened cheese.</title>
        <authorList>
            <consortium name="US DOE Joint Genome Institute (JGI-PGF)"/>
            <person name="Walter F."/>
            <person name="Albersmeier A."/>
            <person name="Kalinowski J."/>
            <person name="Ruckert C."/>
        </authorList>
    </citation>
    <scope>NUCLEOTIDE SEQUENCE</scope>
    <source>
        <strain evidence="10">JCM 3051</strain>
    </source>
</reference>
<dbReference type="Gene3D" id="2.60.200.40">
    <property type="match status" value="1"/>
</dbReference>
<dbReference type="InterPro" id="IPR050187">
    <property type="entry name" value="Lipid_Phosphate_FormReg"/>
</dbReference>
<dbReference type="GO" id="GO:0008654">
    <property type="term" value="P:phospholipid biosynthetic process"/>
    <property type="evidence" value="ECO:0007669"/>
    <property type="project" value="UniProtKB-KW"/>
</dbReference>
<keyword evidence="7" id="KW-0444">Lipid biosynthesis</keyword>
<evidence type="ECO:0000256" key="6">
    <source>
        <dbReference type="ARBA" id="ARBA00022840"/>
    </source>
</evidence>
<gene>
    <name evidence="10" type="ORF">GCM10010102_37680</name>
</gene>
<dbReference type="AlphaFoldDB" id="A0A8H9GLT6"/>